<gene>
    <name evidence="2" type="ORF">APHIGO_LOCUS10582</name>
</gene>
<protein>
    <submittedName>
        <fullName evidence="2">Uncharacterized protein</fullName>
    </submittedName>
</protein>
<reference evidence="2" key="1">
    <citation type="submission" date="2022-02" db="EMBL/GenBank/DDBJ databases">
        <authorList>
            <person name="King R."/>
        </authorList>
    </citation>
    <scope>NUCLEOTIDE SEQUENCE</scope>
</reference>
<evidence type="ECO:0000256" key="1">
    <source>
        <dbReference type="SAM" id="SignalP"/>
    </source>
</evidence>
<proteinExistence type="predicted"/>
<accession>A0A9P0NRI9</accession>
<dbReference type="Proteomes" id="UP001154329">
    <property type="component" value="Chromosome 4"/>
</dbReference>
<keyword evidence="1" id="KW-0732">Signal</keyword>
<dbReference type="AlphaFoldDB" id="A0A9P0NRI9"/>
<evidence type="ECO:0000313" key="2">
    <source>
        <dbReference type="EMBL" id="CAH1736959.1"/>
    </source>
</evidence>
<reference evidence="2" key="2">
    <citation type="submission" date="2022-10" db="EMBL/GenBank/DDBJ databases">
        <authorList>
            <consortium name="ENA_rothamsted_submissions"/>
            <consortium name="culmorum"/>
            <person name="King R."/>
        </authorList>
    </citation>
    <scope>NUCLEOTIDE SEQUENCE</scope>
</reference>
<organism evidence="2 3">
    <name type="scientific">Aphis gossypii</name>
    <name type="common">Cotton aphid</name>
    <dbReference type="NCBI Taxonomy" id="80765"/>
    <lineage>
        <taxon>Eukaryota</taxon>
        <taxon>Metazoa</taxon>
        <taxon>Ecdysozoa</taxon>
        <taxon>Arthropoda</taxon>
        <taxon>Hexapoda</taxon>
        <taxon>Insecta</taxon>
        <taxon>Pterygota</taxon>
        <taxon>Neoptera</taxon>
        <taxon>Paraneoptera</taxon>
        <taxon>Hemiptera</taxon>
        <taxon>Sternorrhyncha</taxon>
        <taxon>Aphidomorpha</taxon>
        <taxon>Aphidoidea</taxon>
        <taxon>Aphididae</taxon>
        <taxon>Aphidini</taxon>
        <taxon>Aphis</taxon>
        <taxon>Aphis</taxon>
    </lineage>
</organism>
<feature type="chain" id="PRO_5040463122" evidence="1">
    <location>
        <begin position="26"/>
        <end position="368"/>
    </location>
</feature>
<dbReference type="EMBL" id="OU899037">
    <property type="protein sequence ID" value="CAH1736959.1"/>
    <property type="molecule type" value="Genomic_DNA"/>
</dbReference>
<name>A0A9P0NRI9_APHGO</name>
<keyword evidence="3" id="KW-1185">Reference proteome</keyword>
<sequence length="368" mass="42214">MKSTTCVLLLLCLALAVSLVPTGFAVVTKTINVNGNQTSQSYGSAQVDVSASLDKIGRPKRRVSYAGTSLFLPTEHHADLLHTRFEVFDIVGCFMDGKGVYVNSLQHFALVLDPANGEVDPDRVQLIEFSLMENKDKTSRNSIGTMDNISLRAFNSRYKHGCEIIRNPYPVILGSISDKKTLEKTKNTYRKWLQYGNMRLKEFASSKWKYDLSSCNCQHTIMYVVYGFGDFHKNFYRIMPQCRKADDPTVGLINTSRSFLNALNDHCYIRFQAKGLIDPMYSDSFSIIDEDPCYTPLYDPSILCQYDEFDITEECAEYRKKTDSTFLNKEREKSDQKRKEIIERIRSGIDESDGFWSTLWQRLDDFMT</sequence>
<feature type="signal peptide" evidence="1">
    <location>
        <begin position="1"/>
        <end position="25"/>
    </location>
</feature>
<evidence type="ECO:0000313" key="3">
    <source>
        <dbReference type="Proteomes" id="UP001154329"/>
    </source>
</evidence>